<feature type="signal peptide" evidence="1">
    <location>
        <begin position="1"/>
        <end position="20"/>
    </location>
</feature>
<evidence type="ECO:0000313" key="2">
    <source>
        <dbReference type="EMBL" id="KAK7916363.1"/>
    </source>
</evidence>
<gene>
    <name evidence="2" type="ORF">WMY93_012124</name>
</gene>
<feature type="chain" id="PRO_5043620448" description="Chemokine interleukin-8-like domain-containing protein" evidence="1">
    <location>
        <begin position="21"/>
        <end position="112"/>
    </location>
</feature>
<evidence type="ECO:0008006" key="4">
    <source>
        <dbReference type="Google" id="ProtNLM"/>
    </source>
</evidence>
<sequence length="112" mass="12685">MNPIYKAFLPFLLLLHLTSAETEQSRCCVSYPPVNLPYSPQSRHLVQQNTSQPPVPCSPDEFKMVRHAAVRRRQRAELKVSSICDARPLVLSRPGTSRRQMCLSSHTPLTDV</sequence>
<dbReference type="EMBL" id="JBBPFD010000008">
    <property type="protein sequence ID" value="KAK7916363.1"/>
    <property type="molecule type" value="Genomic_DNA"/>
</dbReference>
<keyword evidence="3" id="KW-1185">Reference proteome</keyword>
<comment type="caution">
    <text evidence="2">The sequence shown here is derived from an EMBL/GenBank/DDBJ whole genome shotgun (WGS) entry which is preliminary data.</text>
</comment>
<evidence type="ECO:0000313" key="3">
    <source>
        <dbReference type="Proteomes" id="UP001460270"/>
    </source>
</evidence>
<name>A0AAW0P4K9_9GOBI</name>
<keyword evidence="1" id="KW-0732">Signal</keyword>
<evidence type="ECO:0000256" key="1">
    <source>
        <dbReference type="SAM" id="SignalP"/>
    </source>
</evidence>
<organism evidence="2 3">
    <name type="scientific">Mugilogobius chulae</name>
    <name type="common">yellowstripe goby</name>
    <dbReference type="NCBI Taxonomy" id="88201"/>
    <lineage>
        <taxon>Eukaryota</taxon>
        <taxon>Metazoa</taxon>
        <taxon>Chordata</taxon>
        <taxon>Craniata</taxon>
        <taxon>Vertebrata</taxon>
        <taxon>Euteleostomi</taxon>
        <taxon>Actinopterygii</taxon>
        <taxon>Neopterygii</taxon>
        <taxon>Teleostei</taxon>
        <taxon>Neoteleostei</taxon>
        <taxon>Acanthomorphata</taxon>
        <taxon>Gobiaria</taxon>
        <taxon>Gobiiformes</taxon>
        <taxon>Gobioidei</taxon>
        <taxon>Gobiidae</taxon>
        <taxon>Gobionellinae</taxon>
        <taxon>Mugilogobius</taxon>
    </lineage>
</organism>
<dbReference type="Proteomes" id="UP001460270">
    <property type="component" value="Unassembled WGS sequence"/>
</dbReference>
<proteinExistence type="predicted"/>
<dbReference type="AlphaFoldDB" id="A0AAW0P4K9"/>
<protein>
    <recommendedName>
        <fullName evidence="4">Chemokine interleukin-8-like domain-containing protein</fullName>
    </recommendedName>
</protein>
<accession>A0AAW0P4K9</accession>
<reference evidence="3" key="1">
    <citation type="submission" date="2024-04" db="EMBL/GenBank/DDBJ databases">
        <title>Salinicola lusitanus LLJ914,a marine bacterium isolated from the Okinawa Trough.</title>
        <authorList>
            <person name="Li J."/>
        </authorList>
    </citation>
    <scope>NUCLEOTIDE SEQUENCE [LARGE SCALE GENOMIC DNA]</scope>
</reference>